<dbReference type="EMBL" id="BAAANN010000011">
    <property type="protein sequence ID" value="GAA1959389.1"/>
    <property type="molecule type" value="Genomic_DNA"/>
</dbReference>
<accession>A0ABP5C850</accession>
<reference evidence="2" key="1">
    <citation type="journal article" date="2019" name="Int. J. Syst. Evol. Microbiol.">
        <title>The Global Catalogue of Microorganisms (GCM) 10K type strain sequencing project: providing services to taxonomists for standard genome sequencing and annotation.</title>
        <authorList>
            <consortium name="The Broad Institute Genomics Platform"/>
            <consortium name="The Broad Institute Genome Sequencing Center for Infectious Disease"/>
            <person name="Wu L."/>
            <person name="Ma J."/>
        </authorList>
    </citation>
    <scope>NUCLEOTIDE SEQUENCE [LARGE SCALE GENOMIC DNA]</scope>
    <source>
        <strain evidence="2">JCM 14545</strain>
    </source>
</reference>
<evidence type="ECO:0000313" key="1">
    <source>
        <dbReference type="EMBL" id="GAA1959389.1"/>
    </source>
</evidence>
<dbReference type="Pfam" id="PF22814">
    <property type="entry name" value="WelO5"/>
    <property type="match status" value="1"/>
</dbReference>
<dbReference type="Proteomes" id="UP001501116">
    <property type="component" value="Unassembled WGS sequence"/>
</dbReference>
<evidence type="ECO:0000313" key="2">
    <source>
        <dbReference type="Proteomes" id="UP001501116"/>
    </source>
</evidence>
<dbReference type="RefSeq" id="WP_344418464.1">
    <property type="nucleotide sequence ID" value="NZ_BAAANN010000011.1"/>
</dbReference>
<proteinExistence type="predicted"/>
<name>A0ABP5C850_9PSEU</name>
<protein>
    <recommendedName>
        <fullName evidence="3">Fe2OG dioxygenase domain-containing protein</fullName>
    </recommendedName>
</protein>
<gene>
    <name evidence="1" type="ORF">GCM10009754_32350</name>
</gene>
<evidence type="ECO:0008006" key="3">
    <source>
        <dbReference type="Google" id="ProtNLM"/>
    </source>
</evidence>
<keyword evidence="2" id="KW-1185">Reference proteome</keyword>
<comment type="caution">
    <text evidence="1">The sequence shown here is derived from an EMBL/GenBank/DDBJ whole genome shotgun (WGS) entry which is preliminary data.</text>
</comment>
<dbReference type="InterPro" id="IPR055091">
    <property type="entry name" value="WelO5-like"/>
</dbReference>
<sequence length="275" mass="30685">MDQAVTGRRGGAEFFHFAERDEFDPALVVEVLRGQRLGVLFRDVIPAGARKNTTAKFWDSPSRRHRPGEPSHYVGAYHWNKPVRTYLAEAAEVRADVEEILDVPDSPWKSFRDGLSGELAKDSATLRAAGMDGAAACPALLRAWTGAGAFSLAPHDDLAQCRDPRQAGFEIQRAVDREICAVNMCVEHEEGGRLVLWDIRPDDECRARLGLEHTGFGYPAELLEPFDELRLDIRQGDVYVFNGAHVHAVDETHGNRTNISFLMGFVDERTVVTWT</sequence>
<organism evidence="1 2">
    <name type="scientific">Amycolatopsis minnesotensis</name>
    <dbReference type="NCBI Taxonomy" id="337894"/>
    <lineage>
        <taxon>Bacteria</taxon>
        <taxon>Bacillati</taxon>
        <taxon>Actinomycetota</taxon>
        <taxon>Actinomycetes</taxon>
        <taxon>Pseudonocardiales</taxon>
        <taxon>Pseudonocardiaceae</taxon>
        <taxon>Amycolatopsis</taxon>
    </lineage>
</organism>
<dbReference type="Gene3D" id="2.60.120.620">
    <property type="entry name" value="q2cbj1_9rhob like domain"/>
    <property type="match status" value="1"/>
</dbReference>